<comment type="subcellular location">
    <subcellularLocation>
        <location evidence="2">Membrane</location>
    </subcellularLocation>
</comment>
<keyword evidence="8 11" id="KW-1133">Transmembrane helix</keyword>
<dbReference type="GO" id="GO:0004673">
    <property type="term" value="F:protein histidine kinase activity"/>
    <property type="evidence" value="ECO:0007669"/>
    <property type="project" value="UniProtKB-EC"/>
</dbReference>
<dbReference type="PRINTS" id="PR00344">
    <property type="entry name" value="BCTRLSENSOR"/>
</dbReference>
<dbReference type="InterPro" id="IPR005467">
    <property type="entry name" value="His_kinase_dom"/>
</dbReference>
<dbReference type="EMBL" id="CP123872">
    <property type="protein sequence ID" value="WND02665.1"/>
    <property type="molecule type" value="Genomic_DNA"/>
</dbReference>
<dbReference type="PANTHER" id="PTHR45436">
    <property type="entry name" value="SENSOR HISTIDINE KINASE YKOH"/>
    <property type="match status" value="1"/>
</dbReference>
<accession>A0AA52EH33</accession>
<dbReference type="Proteomes" id="UP001268683">
    <property type="component" value="Chromosome"/>
</dbReference>
<keyword evidence="15" id="KW-1185">Reference proteome</keyword>
<sequence length="449" mass="50512">MNSIASRLLLSSSIVILLSLSLAGWVISWTFEESLRSDMDLRLRVMLDTMIGVSELGEAGELRFNRPVLDQRFDEPFSGFYWQISEVDTDPFRSRSLWDQALELDLSKQALRGRFSGLLGPEEQQLRSLQQDIILPESDRIFRYVVALDTASILESKDRFDRVLNWALLMIGLAILMVIFVQIFFGLRPLHQLGHKLRDVRSGRRPNIEGQFPAEIDPMVQEINELISYNKTVLERARTHVGNLAHALKTPLTVLKNEAGNSDKPVNTHLLSEQVNMMQNHVSHHLRRARVAGRMSGGGISVSSVLTKLKKAMKTVFHEKEFTITVDIDPSLLFAGEQEDLTEIVGVLLENACKYGGEEIYISTRSLDTPSEMDREMFQLIVEDNGAGIPEDAFEELFKRGQRLDTQTKGSGLGLSIVQDVVELYGGHSHASKSEYGGLKIYLTLPKVS</sequence>
<comment type="catalytic activity">
    <reaction evidence="1">
        <text>ATP + protein L-histidine = ADP + protein N-phospho-L-histidine.</text>
        <dbReference type="EC" id="2.7.13.3"/>
    </reaction>
</comment>
<keyword evidence="10 11" id="KW-0472">Membrane</keyword>
<protein>
    <recommendedName>
        <fullName evidence="3">histidine kinase</fullName>
        <ecNumber evidence="3">2.7.13.3</ecNumber>
    </recommendedName>
</protein>
<dbReference type="RefSeq" id="WP_310798501.1">
    <property type="nucleotide sequence ID" value="NZ_CP123872.1"/>
</dbReference>
<keyword evidence="9" id="KW-0902">Two-component regulatory system</keyword>
<dbReference type="InterPro" id="IPR003660">
    <property type="entry name" value="HAMP_dom"/>
</dbReference>
<feature type="domain" description="HAMP" evidence="13">
    <location>
        <begin position="184"/>
        <end position="235"/>
    </location>
</feature>
<dbReference type="SUPFAM" id="SSF55874">
    <property type="entry name" value="ATPase domain of HSP90 chaperone/DNA topoisomerase II/histidine kinase"/>
    <property type="match status" value="1"/>
</dbReference>
<evidence type="ECO:0000256" key="5">
    <source>
        <dbReference type="ARBA" id="ARBA00022679"/>
    </source>
</evidence>
<dbReference type="SMART" id="SM00387">
    <property type="entry name" value="HATPase_c"/>
    <property type="match status" value="1"/>
</dbReference>
<keyword evidence="5" id="KW-0808">Transferase</keyword>
<keyword evidence="7" id="KW-0418">Kinase</keyword>
<dbReference type="KEGG" id="tmk:QGN29_14020"/>
<dbReference type="GO" id="GO:0000160">
    <property type="term" value="P:phosphorelay signal transduction system"/>
    <property type="evidence" value="ECO:0007669"/>
    <property type="project" value="UniProtKB-KW"/>
</dbReference>
<evidence type="ECO:0000256" key="6">
    <source>
        <dbReference type="ARBA" id="ARBA00022692"/>
    </source>
</evidence>
<keyword evidence="14" id="KW-0067">ATP-binding</keyword>
<dbReference type="GO" id="GO:0005886">
    <property type="term" value="C:plasma membrane"/>
    <property type="evidence" value="ECO:0007669"/>
    <property type="project" value="TreeGrafter"/>
</dbReference>
<evidence type="ECO:0000313" key="15">
    <source>
        <dbReference type="Proteomes" id="UP001268683"/>
    </source>
</evidence>
<dbReference type="GO" id="GO:0005524">
    <property type="term" value="F:ATP binding"/>
    <property type="evidence" value="ECO:0007669"/>
    <property type="project" value="UniProtKB-KW"/>
</dbReference>
<dbReference type="AlphaFoldDB" id="A0AA52EH33"/>
<dbReference type="Pfam" id="PF02518">
    <property type="entry name" value="HATPase_c"/>
    <property type="match status" value="1"/>
</dbReference>
<reference evidence="14" key="1">
    <citation type="submission" date="2023-04" db="EMBL/GenBank/DDBJ databases">
        <title>Complete genome sequence of Temperatibacter marinus.</title>
        <authorList>
            <person name="Rong J.-C."/>
            <person name="Yi M.-L."/>
            <person name="Zhao Q."/>
        </authorList>
    </citation>
    <scope>NUCLEOTIDE SEQUENCE</scope>
    <source>
        <strain evidence="14">NBRC 110045</strain>
    </source>
</reference>
<evidence type="ECO:0000256" key="4">
    <source>
        <dbReference type="ARBA" id="ARBA00022553"/>
    </source>
</evidence>
<evidence type="ECO:0000256" key="11">
    <source>
        <dbReference type="SAM" id="Phobius"/>
    </source>
</evidence>
<dbReference type="PROSITE" id="PS50885">
    <property type="entry name" value="HAMP"/>
    <property type="match status" value="1"/>
</dbReference>
<evidence type="ECO:0000256" key="3">
    <source>
        <dbReference type="ARBA" id="ARBA00012438"/>
    </source>
</evidence>
<dbReference type="InterPro" id="IPR036890">
    <property type="entry name" value="HATPase_C_sf"/>
</dbReference>
<organism evidence="14 15">
    <name type="scientific">Temperatibacter marinus</name>
    <dbReference type="NCBI Taxonomy" id="1456591"/>
    <lineage>
        <taxon>Bacteria</taxon>
        <taxon>Pseudomonadati</taxon>
        <taxon>Pseudomonadota</taxon>
        <taxon>Alphaproteobacteria</taxon>
        <taxon>Kordiimonadales</taxon>
        <taxon>Temperatibacteraceae</taxon>
        <taxon>Temperatibacter</taxon>
    </lineage>
</organism>
<evidence type="ECO:0000256" key="7">
    <source>
        <dbReference type="ARBA" id="ARBA00022777"/>
    </source>
</evidence>
<feature type="transmembrane region" description="Helical" evidence="11">
    <location>
        <begin position="166"/>
        <end position="187"/>
    </location>
</feature>
<evidence type="ECO:0000259" key="13">
    <source>
        <dbReference type="PROSITE" id="PS50885"/>
    </source>
</evidence>
<evidence type="ECO:0000313" key="14">
    <source>
        <dbReference type="EMBL" id="WND02665.1"/>
    </source>
</evidence>
<dbReference type="Gene3D" id="3.30.565.10">
    <property type="entry name" value="Histidine kinase-like ATPase, C-terminal domain"/>
    <property type="match status" value="1"/>
</dbReference>
<dbReference type="InterPro" id="IPR004358">
    <property type="entry name" value="Sig_transdc_His_kin-like_C"/>
</dbReference>
<dbReference type="EC" id="2.7.13.3" evidence="3"/>
<dbReference type="PROSITE" id="PS50109">
    <property type="entry name" value="HIS_KIN"/>
    <property type="match status" value="1"/>
</dbReference>
<keyword evidence="6 11" id="KW-0812">Transmembrane</keyword>
<evidence type="ECO:0000259" key="12">
    <source>
        <dbReference type="PROSITE" id="PS50109"/>
    </source>
</evidence>
<evidence type="ECO:0000256" key="8">
    <source>
        <dbReference type="ARBA" id="ARBA00022989"/>
    </source>
</evidence>
<evidence type="ECO:0000256" key="10">
    <source>
        <dbReference type="ARBA" id="ARBA00023136"/>
    </source>
</evidence>
<evidence type="ECO:0000256" key="2">
    <source>
        <dbReference type="ARBA" id="ARBA00004370"/>
    </source>
</evidence>
<name>A0AA52EH33_9PROT</name>
<proteinExistence type="predicted"/>
<dbReference type="InterPro" id="IPR003594">
    <property type="entry name" value="HATPase_dom"/>
</dbReference>
<dbReference type="PANTHER" id="PTHR45436:SF5">
    <property type="entry name" value="SENSOR HISTIDINE KINASE TRCS"/>
    <property type="match status" value="1"/>
</dbReference>
<gene>
    <name evidence="14" type="ORF">QGN29_14020</name>
</gene>
<evidence type="ECO:0000256" key="1">
    <source>
        <dbReference type="ARBA" id="ARBA00000085"/>
    </source>
</evidence>
<keyword evidence="4" id="KW-0597">Phosphoprotein</keyword>
<feature type="domain" description="Histidine kinase" evidence="12">
    <location>
        <begin position="243"/>
        <end position="449"/>
    </location>
</feature>
<evidence type="ECO:0000256" key="9">
    <source>
        <dbReference type="ARBA" id="ARBA00023012"/>
    </source>
</evidence>
<dbReference type="InterPro" id="IPR050428">
    <property type="entry name" value="TCS_sensor_his_kinase"/>
</dbReference>
<keyword evidence="14" id="KW-0547">Nucleotide-binding</keyword>